<organism evidence="2 3">
    <name type="scientific">Cohaesibacter gelatinilyticus</name>
    <dbReference type="NCBI Taxonomy" id="372072"/>
    <lineage>
        <taxon>Bacteria</taxon>
        <taxon>Pseudomonadati</taxon>
        <taxon>Pseudomonadota</taxon>
        <taxon>Alphaproteobacteria</taxon>
        <taxon>Hyphomicrobiales</taxon>
        <taxon>Cohaesibacteraceae</taxon>
    </lineage>
</organism>
<dbReference type="InterPro" id="IPR021830">
    <property type="entry name" value="DUF3422"/>
</dbReference>
<feature type="transmembrane region" description="Helical" evidence="1">
    <location>
        <begin position="426"/>
        <end position="443"/>
    </location>
</feature>
<proteinExistence type="predicted"/>
<keyword evidence="3" id="KW-1185">Reference proteome</keyword>
<reference evidence="2 3" key="1">
    <citation type="submission" date="2017-09" db="EMBL/GenBank/DDBJ databases">
        <authorList>
            <person name="Ehlers B."/>
            <person name="Leendertz F.H."/>
        </authorList>
    </citation>
    <scope>NUCLEOTIDE SEQUENCE [LARGE SCALE GENOMIC DNA]</scope>
    <source>
        <strain evidence="2 3">DSM 18289</strain>
    </source>
</reference>
<evidence type="ECO:0000313" key="3">
    <source>
        <dbReference type="Proteomes" id="UP000219439"/>
    </source>
</evidence>
<keyword evidence="1" id="KW-0472">Membrane</keyword>
<protein>
    <submittedName>
        <fullName evidence="2">Uncharacterized membrane-anchored protein</fullName>
    </submittedName>
</protein>
<keyword evidence="1" id="KW-0812">Transmembrane</keyword>
<feature type="transmembrane region" description="Helical" evidence="1">
    <location>
        <begin position="395"/>
        <end position="414"/>
    </location>
</feature>
<dbReference type="OrthoDB" id="9767470at2"/>
<evidence type="ECO:0000313" key="2">
    <source>
        <dbReference type="EMBL" id="SNZ06032.1"/>
    </source>
</evidence>
<dbReference type="Pfam" id="PF11902">
    <property type="entry name" value="DUF3422"/>
    <property type="match status" value="1"/>
</dbReference>
<name>A0A285N968_9HYPH</name>
<sequence>MKGRAVTNISSANQLTENPSLDHHMRVPMTDELHARPFAKLQAPCRVAFIALKPDEDSLHDQALAHGQLVDFLDRFGADHPERPGVVYHFATLIDNPDHRLTLKWENHTEFATYTLYSSNMDAEPFAPDLHDYFAPDWIATYPGRRITSAVVQVEIEPDIMAIEHRVNTDLRSWFMHEGFAAGWVSDHMAVLAGNFHLDQEGHIRFALLGRKGIGPRRLGRIIQRVLEIETYKSIAMLTLPIARSIFSDLEGINRELSRTVEAMAKVDNNHKETLQQLQKLSSQIALLDTNSAFRFSATRAYERLVHDRTNILREGRVLGRQLFVEFMTRRFDPAMRTCHAAHEALQNASDRADKAADLLSTRVSVTTAEQNRALLHKMDRRAEQQARLQETVEGISVVAISYYAVSLLTYLLAPLTKVLPMSKTMLAAGLVLPVAGFVWISMHRLKEKLIRKGTDISRDGQKDH</sequence>
<dbReference type="EMBL" id="OBEL01000001">
    <property type="protein sequence ID" value="SNZ06032.1"/>
    <property type="molecule type" value="Genomic_DNA"/>
</dbReference>
<accession>A0A285N968</accession>
<dbReference type="AlphaFoldDB" id="A0A285N968"/>
<keyword evidence="1" id="KW-1133">Transmembrane helix</keyword>
<evidence type="ECO:0000256" key="1">
    <source>
        <dbReference type="SAM" id="Phobius"/>
    </source>
</evidence>
<gene>
    <name evidence="2" type="ORF">SAMN06265368_0272</name>
</gene>
<dbReference type="Proteomes" id="UP000219439">
    <property type="component" value="Unassembled WGS sequence"/>
</dbReference>